<feature type="transmembrane region" description="Helical" evidence="9">
    <location>
        <begin position="143"/>
        <end position="162"/>
    </location>
</feature>
<comment type="caution">
    <text evidence="12">The sequence shown here is derived from an EMBL/GenBank/DDBJ whole genome shotgun (WGS) entry which is preliminary data.</text>
</comment>
<dbReference type="PROSITE" id="PS50929">
    <property type="entry name" value="ABC_TM1F"/>
    <property type="match status" value="1"/>
</dbReference>
<evidence type="ECO:0000256" key="9">
    <source>
        <dbReference type="SAM" id="Phobius"/>
    </source>
</evidence>
<sequence>MRTIRHFLSLAAPYWYSRQRWYAWVMLAVVIGCAMGIIEVGVYLNHWNKRFYDALARYESAVMPELILEWMGYIAVTVVLIIIGSWVQKRLFLDWREHLTEMMQGRWLANHALYRIKLVNEPDNPDQRIQEDCALLSEKTIVLVKYFIMNLFKLIAFVAILWGLSGVQNLEVFGTRIELHGYLVWVALVWSIVCTLITHLIGRKLRPLNIERQHREADFRATLLRVRDSAEQVASLRGEETEMERFSERFSRIKDNWLSLIKREFQLEAFTASYMRVNNVIAIMSALPLFLTKAMTFGDLMQARSAFSSVQDGFGWFLDYYKRIMEWAAVVDRLHRFDESLNAVQNNPSRITVSEGVLAVDSMSLFTPSGRCLARDLKLNPQTHRWILIDGRSGAGKSTFLRALAGLWPFSEGKLTIPHQDVLFVPQKSYLPFDTLKNILTYPRRGGYSDEAVENALRTVGLERLAGHLEEKKDWAQELSGGEQQRLGFARVLLNRPKLLFLDESTNQLDDASAMKLIAILKSELPQTVVLMVSHQPAVKNLAETRIEIGGPALTAS</sequence>
<dbReference type="PANTHER" id="PTHR11384">
    <property type="entry name" value="ATP-BINDING CASSETTE, SUB-FAMILY D MEMBER"/>
    <property type="match status" value="1"/>
</dbReference>
<evidence type="ECO:0000259" key="10">
    <source>
        <dbReference type="PROSITE" id="PS50893"/>
    </source>
</evidence>
<evidence type="ECO:0000256" key="5">
    <source>
        <dbReference type="ARBA" id="ARBA00022741"/>
    </source>
</evidence>
<dbReference type="SMART" id="SM00382">
    <property type="entry name" value="AAA"/>
    <property type="match status" value="1"/>
</dbReference>
<keyword evidence="4 9" id="KW-0812">Transmembrane</keyword>
<dbReference type="PROSITE" id="PS51257">
    <property type="entry name" value="PROKAR_LIPOPROTEIN"/>
    <property type="match status" value="1"/>
</dbReference>
<dbReference type="PANTHER" id="PTHR11384:SF59">
    <property type="entry name" value="LYSOSOMAL COBALAMIN TRANSPORTER ABCD4"/>
    <property type="match status" value="1"/>
</dbReference>
<organism evidence="12 13">
    <name type="scientific">Sutterella seckii</name>
    <dbReference type="NCBI Taxonomy" id="1944635"/>
    <lineage>
        <taxon>Bacteria</taxon>
        <taxon>Pseudomonadati</taxon>
        <taxon>Pseudomonadota</taxon>
        <taxon>Betaproteobacteria</taxon>
        <taxon>Burkholderiales</taxon>
        <taxon>Sutterellaceae</taxon>
        <taxon>Sutterella</taxon>
    </lineage>
</organism>
<keyword evidence="6 12" id="KW-0067">ATP-binding</keyword>
<dbReference type="RefSeq" id="WP_139688753.1">
    <property type="nucleotide sequence ID" value="NZ_WEHW01000019.1"/>
</dbReference>
<keyword evidence="5" id="KW-0547">Nucleotide-binding</keyword>
<dbReference type="AlphaFoldDB" id="A0AAI9SD44"/>
<keyword evidence="7 9" id="KW-1133">Transmembrane helix</keyword>
<dbReference type="GO" id="GO:0140359">
    <property type="term" value="F:ABC-type transporter activity"/>
    <property type="evidence" value="ECO:0007669"/>
    <property type="project" value="InterPro"/>
</dbReference>
<dbReference type="SUPFAM" id="SSF90123">
    <property type="entry name" value="ABC transporter transmembrane region"/>
    <property type="match status" value="1"/>
</dbReference>
<dbReference type="GO" id="GO:0005886">
    <property type="term" value="C:plasma membrane"/>
    <property type="evidence" value="ECO:0007669"/>
    <property type="project" value="UniProtKB-SubCell"/>
</dbReference>
<reference evidence="12 13" key="1">
    <citation type="submission" date="2019-10" db="EMBL/GenBank/DDBJ databases">
        <title>Genome diversity of Sutterella seckii.</title>
        <authorList>
            <person name="Chaplin A.V."/>
            <person name="Sokolova S.R."/>
            <person name="Mosin K.A."/>
            <person name="Ivanova E.L."/>
            <person name="Kochetkova T.O."/>
            <person name="Goltsov A.Y."/>
            <person name="Trofimov D.Y."/>
            <person name="Efimov B.A."/>
        </authorList>
    </citation>
    <scope>NUCLEOTIDE SEQUENCE [LARGE SCALE GENOMIC DNA]</scope>
    <source>
        <strain evidence="12 13">ASD3426</strain>
    </source>
</reference>
<gene>
    <name evidence="12" type="ORF">GBM96_06595</name>
</gene>
<dbReference type="GO" id="GO:0005524">
    <property type="term" value="F:ATP binding"/>
    <property type="evidence" value="ECO:0007669"/>
    <property type="project" value="UniProtKB-KW"/>
</dbReference>
<dbReference type="InterPro" id="IPR050835">
    <property type="entry name" value="ABC_transporter_sub-D"/>
</dbReference>
<dbReference type="PROSITE" id="PS00211">
    <property type="entry name" value="ABC_TRANSPORTER_1"/>
    <property type="match status" value="1"/>
</dbReference>
<dbReference type="PROSITE" id="PS50893">
    <property type="entry name" value="ABC_TRANSPORTER_2"/>
    <property type="match status" value="1"/>
</dbReference>
<protein>
    <submittedName>
        <fullName evidence="12">ABC transporter ATP-binding protein/permease</fullName>
    </submittedName>
</protein>
<dbReference type="InterPro" id="IPR036640">
    <property type="entry name" value="ABC1_TM_sf"/>
</dbReference>
<evidence type="ECO:0000256" key="2">
    <source>
        <dbReference type="ARBA" id="ARBA00022448"/>
    </source>
</evidence>
<dbReference type="EMBL" id="WEHW01000019">
    <property type="protein sequence ID" value="KAB7651200.1"/>
    <property type="molecule type" value="Genomic_DNA"/>
</dbReference>
<proteinExistence type="predicted"/>
<dbReference type="InterPro" id="IPR011527">
    <property type="entry name" value="ABC1_TM_dom"/>
</dbReference>
<evidence type="ECO:0000259" key="11">
    <source>
        <dbReference type="PROSITE" id="PS50929"/>
    </source>
</evidence>
<dbReference type="InterPro" id="IPR027417">
    <property type="entry name" value="P-loop_NTPase"/>
</dbReference>
<keyword evidence="2" id="KW-0813">Transport</keyword>
<dbReference type="Proteomes" id="UP000469462">
    <property type="component" value="Unassembled WGS sequence"/>
</dbReference>
<feature type="domain" description="ABC transporter" evidence="10">
    <location>
        <begin position="358"/>
        <end position="557"/>
    </location>
</feature>
<dbReference type="Gene3D" id="1.20.1560.10">
    <property type="entry name" value="ABC transporter type 1, transmembrane domain"/>
    <property type="match status" value="1"/>
</dbReference>
<dbReference type="SUPFAM" id="SSF52540">
    <property type="entry name" value="P-loop containing nucleoside triphosphate hydrolases"/>
    <property type="match status" value="1"/>
</dbReference>
<comment type="subcellular location">
    <subcellularLocation>
        <location evidence="1">Cell membrane</location>
        <topology evidence="1">Multi-pass membrane protein</topology>
    </subcellularLocation>
</comment>
<evidence type="ECO:0000313" key="13">
    <source>
        <dbReference type="Proteomes" id="UP000469462"/>
    </source>
</evidence>
<evidence type="ECO:0000256" key="3">
    <source>
        <dbReference type="ARBA" id="ARBA00022475"/>
    </source>
</evidence>
<evidence type="ECO:0000256" key="8">
    <source>
        <dbReference type="ARBA" id="ARBA00023136"/>
    </source>
</evidence>
<dbReference type="InterPro" id="IPR003593">
    <property type="entry name" value="AAA+_ATPase"/>
</dbReference>
<evidence type="ECO:0000256" key="7">
    <source>
        <dbReference type="ARBA" id="ARBA00022989"/>
    </source>
</evidence>
<keyword evidence="8 9" id="KW-0472">Membrane</keyword>
<keyword evidence="3" id="KW-1003">Cell membrane</keyword>
<feature type="transmembrane region" description="Helical" evidence="9">
    <location>
        <begin position="21"/>
        <end position="44"/>
    </location>
</feature>
<feature type="transmembrane region" description="Helical" evidence="9">
    <location>
        <begin position="70"/>
        <end position="87"/>
    </location>
</feature>
<feature type="domain" description="ABC transmembrane type-1" evidence="11">
    <location>
        <begin position="40"/>
        <end position="326"/>
    </location>
</feature>
<dbReference type="InterPro" id="IPR003439">
    <property type="entry name" value="ABC_transporter-like_ATP-bd"/>
</dbReference>
<dbReference type="Pfam" id="PF06472">
    <property type="entry name" value="ABC_membrane_2"/>
    <property type="match status" value="1"/>
</dbReference>
<feature type="transmembrane region" description="Helical" evidence="9">
    <location>
        <begin position="182"/>
        <end position="202"/>
    </location>
</feature>
<keyword evidence="13" id="KW-1185">Reference proteome</keyword>
<evidence type="ECO:0000256" key="6">
    <source>
        <dbReference type="ARBA" id="ARBA00022840"/>
    </source>
</evidence>
<dbReference type="Pfam" id="PF00005">
    <property type="entry name" value="ABC_tran"/>
    <property type="match status" value="1"/>
</dbReference>
<name>A0AAI9SD44_9BURK</name>
<dbReference type="Gene3D" id="3.40.50.300">
    <property type="entry name" value="P-loop containing nucleotide triphosphate hydrolases"/>
    <property type="match status" value="1"/>
</dbReference>
<dbReference type="InterPro" id="IPR017871">
    <property type="entry name" value="ABC_transporter-like_CS"/>
</dbReference>
<evidence type="ECO:0000256" key="1">
    <source>
        <dbReference type="ARBA" id="ARBA00004651"/>
    </source>
</evidence>
<dbReference type="GO" id="GO:0016887">
    <property type="term" value="F:ATP hydrolysis activity"/>
    <property type="evidence" value="ECO:0007669"/>
    <property type="project" value="InterPro"/>
</dbReference>
<evidence type="ECO:0000256" key="4">
    <source>
        <dbReference type="ARBA" id="ARBA00022692"/>
    </source>
</evidence>
<evidence type="ECO:0000313" key="12">
    <source>
        <dbReference type="EMBL" id="KAB7651200.1"/>
    </source>
</evidence>
<accession>A0AAI9SD44</accession>